<organism evidence="6 7">
    <name type="scientific">Hydrogenispora ethanolica</name>
    <dbReference type="NCBI Taxonomy" id="1082276"/>
    <lineage>
        <taxon>Bacteria</taxon>
        <taxon>Bacillati</taxon>
        <taxon>Bacillota</taxon>
        <taxon>Hydrogenispora</taxon>
    </lineage>
</organism>
<comment type="subcellular location">
    <subcellularLocation>
        <location evidence="1">Membrane</location>
        <topology evidence="1">Multi-pass membrane protein</topology>
    </subcellularLocation>
</comment>
<keyword evidence="3 5" id="KW-1133">Transmembrane helix</keyword>
<proteinExistence type="predicted"/>
<dbReference type="RefSeq" id="WP_132013239.1">
    <property type="nucleotide sequence ID" value="NZ_SLUN01000004.1"/>
</dbReference>
<protein>
    <submittedName>
        <fullName evidence="6">Holin family protein</fullName>
    </submittedName>
</protein>
<comment type="caution">
    <text evidence="6">The sequence shown here is derived from an EMBL/GenBank/DDBJ whole genome shotgun (WGS) entry which is preliminary data.</text>
</comment>
<evidence type="ECO:0000256" key="4">
    <source>
        <dbReference type="ARBA" id="ARBA00023136"/>
    </source>
</evidence>
<evidence type="ECO:0000256" key="2">
    <source>
        <dbReference type="ARBA" id="ARBA00022692"/>
    </source>
</evidence>
<keyword evidence="4 5" id="KW-0472">Membrane</keyword>
<name>A0A4R1S5F1_HYDET</name>
<dbReference type="Proteomes" id="UP000295008">
    <property type="component" value="Unassembled WGS sequence"/>
</dbReference>
<sequence length="159" mass="18162">MEDYQTFVHFMRRLGEFPLAKIVAGVGLWLLKLLFGPVFRPVYGTVILLWLADFATGFYHARANPAIVPESRRLYHGLVKLGIYLLLLILGNFCSQTELTIVIQTIIEAFIILTESYSILENIQKICVLKGWPAPLIDQIMKTIRGRLGELEEKQNDKI</sequence>
<gene>
    <name evidence="6" type="ORF">EDC14_1004192</name>
</gene>
<feature type="transmembrane region" description="Helical" evidence="5">
    <location>
        <begin position="73"/>
        <end position="93"/>
    </location>
</feature>
<accession>A0A4R1S5F1</accession>
<dbReference type="AlphaFoldDB" id="A0A4R1S5F1"/>
<feature type="transmembrane region" description="Helical" evidence="5">
    <location>
        <begin position="42"/>
        <end position="61"/>
    </location>
</feature>
<dbReference type="InterPro" id="IPR006480">
    <property type="entry name" value="Phage_holin_4_1"/>
</dbReference>
<dbReference type="Pfam" id="PF05105">
    <property type="entry name" value="Phage_holin_4_1"/>
    <property type="match status" value="1"/>
</dbReference>
<feature type="transmembrane region" description="Helical" evidence="5">
    <location>
        <begin position="19"/>
        <end position="36"/>
    </location>
</feature>
<dbReference type="GO" id="GO:0016020">
    <property type="term" value="C:membrane"/>
    <property type="evidence" value="ECO:0007669"/>
    <property type="project" value="UniProtKB-SubCell"/>
</dbReference>
<keyword evidence="7" id="KW-1185">Reference proteome</keyword>
<evidence type="ECO:0000313" key="7">
    <source>
        <dbReference type="Proteomes" id="UP000295008"/>
    </source>
</evidence>
<dbReference type="EMBL" id="SLUN01000004">
    <property type="protein sequence ID" value="TCL74254.1"/>
    <property type="molecule type" value="Genomic_DNA"/>
</dbReference>
<feature type="transmembrane region" description="Helical" evidence="5">
    <location>
        <begin position="99"/>
        <end position="120"/>
    </location>
</feature>
<evidence type="ECO:0000313" key="6">
    <source>
        <dbReference type="EMBL" id="TCL74254.1"/>
    </source>
</evidence>
<keyword evidence="2 5" id="KW-0812">Transmembrane</keyword>
<reference evidence="6 7" key="1">
    <citation type="submission" date="2019-03" db="EMBL/GenBank/DDBJ databases">
        <title>Genomic Encyclopedia of Type Strains, Phase IV (KMG-IV): sequencing the most valuable type-strain genomes for metagenomic binning, comparative biology and taxonomic classification.</title>
        <authorList>
            <person name="Goeker M."/>
        </authorList>
    </citation>
    <scope>NUCLEOTIDE SEQUENCE [LARGE SCALE GENOMIC DNA]</scope>
    <source>
        <strain evidence="6 7">LX-B</strain>
    </source>
</reference>
<evidence type="ECO:0000256" key="1">
    <source>
        <dbReference type="ARBA" id="ARBA00004141"/>
    </source>
</evidence>
<evidence type="ECO:0000256" key="3">
    <source>
        <dbReference type="ARBA" id="ARBA00022989"/>
    </source>
</evidence>
<evidence type="ECO:0000256" key="5">
    <source>
        <dbReference type="SAM" id="Phobius"/>
    </source>
</evidence>